<accession>A0A964E3B6</accession>
<dbReference type="Gene3D" id="3.30.450.150">
    <property type="entry name" value="Haem-degrading domain"/>
    <property type="match status" value="1"/>
</dbReference>
<organism evidence="2 3">
    <name type="scientific">Acidisoma cellulosilyticum</name>
    <dbReference type="NCBI Taxonomy" id="2802395"/>
    <lineage>
        <taxon>Bacteria</taxon>
        <taxon>Pseudomonadati</taxon>
        <taxon>Pseudomonadota</taxon>
        <taxon>Alphaproteobacteria</taxon>
        <taxon>Acetobacterales</taxon>
        <taxon>Acidocellaceae</taxon>
        <taxon>Acidisoma</taxon>
    </lineage>
</organism>
<evidence type="ECO:0000313" key="2">
    <source>
        <dbReference type="EMBL" id="MCB8880199.1"/>
    </source>
</evidence>
<dbReference type="InterPro" id="IPR038084">
    <property type="entry name" value="PduO/GlcC-like_sf"/>
</dbReference>
<protein>
    <recommendedName>
        <fullName evidence="1">UPF0303 protein ACELLULO517_08145</fullName>
    </recommendedName>
</protein>
<dbReference type="PANTHER" id="PTHR28255">
    <property type="match status" value="1"/>
</dbReference>
<dbReference type="HAMAP" id="MF_00761">
    <property type="entry name" value="UPF0303"/>
    <property type="match status" value="1"/>
</dbReference>
<comment type="similarity">
    <text evidence="1">Belongs to the UPF0303 family.</text>
</comment>
<dbReference type="InterPro" id="IPR005624">
    <property type="entry name" value="PduO/GlcC-like"/>
</dbReference>
<dbReference type="PANTHER" id="PTHR28255:SF1">
    <property type="entry name" value="UPF0303 PROTEIN YBR137W"/>
    <property type="match status" value="1"/>
</dbReference>
<dbReference type="InterPro" id="IPR010371">
    <property type="entry name" value="YBR137W-like"/>
</dbReference>
<dbReference type="AlphaFoldDB" id="A0A964E3B6"/>
<evidence type="ECO:0000256" key="1">
    <source>
        <dbReference type="HAMAP-Rule" id="MF_00761"/>
    </source>
</evidence>
<sequence length="165" mass="18189">MVTNAILASIARQEASLTFGKFTENTAWALGSLIRHRGEAEGWPIVVDIRLFHRQLFFAALPGSAPDNVEWARRKRNVVERFHRSSYAVGREMVAKKDTLANRYGLSLAEYADHGGGFPITLQGTGVIGAIVVSGLPQRDDHMLIVDTLCEMLGQDPAELRLADD</sequence>
<name>A0A964E3B6_9PROT</name>
<dbReference type="Pfam" id="PF03928">
    <property type="entry name" value="HbpS-like"/>
    <property type="match status" value="1"/>
</dbReference>
<dbReference type="RefSeq" id="WP_227306803.1">
    <property type="nucleotide sequence ID" value="NZ_JAESVA010000002.1"/>
</dbReference>
<proteinExistence type="inferred from homology"/>
<dbReference type="PIRSF" id="PIRSF008757">
    <property type="entry name" value="UCP008757"/>
    <property type="match status" value="1"/>
</dbReference>
<evidence type="ECO:0000313" key="3">
    <source>
        <dbReference type="Proteomes" id="UP000721844"/>
    </source>
</evidence>
<dbReference type="NCBIfam" id="NF002696">
    <property type="entry name" value="PRK02487.1-5"/>
    <property type="match status" value="1"/>
</dbReference>
<dbReference type="Proteomes" id="UP000721844">
    <property type="component" value="Unassembled WGS sequence"/>
</dbReference>
<reference evidence="2 3" key="1">
    <citation type="journal article" date="2021" name="Microorganisms">
        <title>Acidisoma silvae sp. nov. and Acidisomacellulosilytica sp. nov., Two Acidophilic Bacteria Isolated from Decaying Wood, Hydrolyzing Cellulose and Producing Poly-3-hydroxybutyrate.</title>
        <authorList>
            <person name="Mieszkin S."/>
            <person name="Pouder E."/>
            <person name="Uroz S."/>
            <person name="Simon-Colin C."/>
            <person name="Alain K."/>
        </authorList>
    </citation>
    <scope>NUCLEOTIDE SEQUENCE [LARGE SCALE GENOMIC DNA]</scope>
    <source>
        <strain evidence="2 3">HW T5.17</strain>
    </source>
</reference>
<dbReference type="EMBL" id="JAESVA010000002">
    <property type="protein sequence ID" value="MCB8880199.1"/>
    <property type="molecule type" value="Genomic_DNA"/>
</dbReference>
<keyword evidence="3" id="KW-1185">Reference proteome</keyword>
<dbReference type="SUPFAM" id="SSF143744">
    <property type="entry name" value="GlcG-like"/>
    <property type="match status" value="1"/>
</dbReference>
<comment type="caution">
    <text evidence="2">The sequence shown here is derived from an EMBL/GenBank/DDBJ whole genome shotgun (WGS) entry which is preliminary data.</text>
</comment>
<gene>
    <name evidence="2" type="ORF">ACELLULO517_08145</name>
</gene>